<comment type="caution">
    <text evidence="2">The sequence shown here is derived from an EMBL/GenBank/DDBJ whole genome shotgun (WGS) entry which is preliminary data.</text>
</comment>
<feature type="region of interest" description="Disordered" evidence="1">
    <location>
        <begin position="1"/>
        <end position="25"/>
    </location>
</feature>
<dbReference type="RefSeq" id="WP_188942398.1">
    <property type="nucleotide sequence ID" value="NZ_BMPN01000002.1"/>
</dbReference>
<organism evidence="2 3">
    <name type="scientific">Virgibacillus kapii</name>
    <dbReference type="NCBI Taxonomy" id="1638645"/>
    <lineage>
        <taxon>Bacteria</taxon>
        <taxon>Bacillati</taxon>
        <taxon>Bacillota</taxon>
        <taxon>Bacilli</taxon>
        <taxon>Bacillales</taxon>
        <taxon>Bacillaceae</taxon>
        <taxon>Virgibacillus</taxon>
    </lineage>
</organism>
<dbReference type="InterPro" id="IPR014962">
    <property type="entry name" value="YolD"/>
</dbReference>
<protein>
    <recommendedName>
        <fullName evidence="4">YolD-like family protein</fullName>
    </recommendedName>
</protein>
<name>A0ABQ2D9R5_9BACI</name>
<evidence type="ECO:0000256" key="1">
    <source>
        <dbReference type="SAM" id="MobiDB-lite"/>
    </source>
</evidence>
<evidence type="ECO:0008006" key="4">
    <source>
        <dbReference type="Google" id="ProtNLM"/>
    </source>
</evidence>
<evidence type="ECO:0000313" key="2">
    <source>
        <dbReference type="EMBL" id="GGJ50841.1"/>
    </source>
</evidence>
<accession>A0ABQ2D9R5</accession>
<gene>
    <name evidence="2" type="ORF">GCM10007111_11430</name>
</gene>
<sequence>MASVPKPPKTKKKSANNKPNLTEDRQLEISEKLADALDFKNEVTITTYRKGKYEKFTGVIQSANAETKMITFDVGNFEHHKISANLIVEVE</sequence>
<dbReference type="Proteomes" id="UP000634435">
    <property type="component" value="Unassembled WGS sequence"/>
</dbReference>
<dbReference type="Pfam" id="PF08863">
    <property type="entry name" value="YolD"/>
    <property type="match status" value="1"/>
</dbReference>
<proteinExistence type="predicted"/>
<keyword evidence="3" id="KW-1185">Reference proteome</keyword>
<dbReference type="EMBL" id="BMPN01000002">
    <property type="protein sequence ID" value="GGJ50841.1"/>
    <property type="molecule type" value="Genomic_DNA"/>
</dbReference>
<reference evidence="3" key="1">
    <citation type="journal article" date="2019" name="Int. J. Syst. Evol. Microbiol.">
        <title>The Global Catalogue of Microorganisms (GCM) 10K type strain sequencing project: providing services to taxonomists for standard genome sequencing and annotation.</title>
        <authorList>
            <consortium name="The Broad Institute Genomics Platform"/>
            <consortium name="The Broad Institute Genome Sequencing Center for Infectious Disease"/>
            <person name="Wu L."/>
            <person name="Ma J."/>
        </authorList>
    </citation>
    <scope>NUCLEOTIDE SEQUENCE [LARGE SCALE GENOMIC DNA]</scope>
    <source>
        <strain evidence="3">JCM 30071</strain>
    </source>
</reference>
<evidence type="ECO:0000313" key="3">
    <source>
        <dbReference type="Proteomes" id="UP000634435"/>
    </source>
</evidence>